<dbReference type="RefSeq" id="WP_143757252.1">
    <property type="nucleotide sequence ID" value="NZ_MDJY01000033.1"/>
</dbReference>
<comment type="caution">
    <text evidence="1">The sequence shown here is derived from an EMBL/GenBank/DDBJ whole genome shotgun (WGS) entry which is preliminary data.</text>
</comment>
<reference evidence="1 2" key="1">
    <citation type="submission" date="2016-08" db="EMBL/GenBank/DDBJ databases">
        <title>Genome sequence of Clavibacter michiganensis spp strain CFBP8017.</title>
        <authorList>
            <person name="Thapa S.P."/>
            <person name="Coaker G."/>
            <person name="Jacques M.-A."/>
        </authorList>
    </citation>
    <scope>NUCLEOTIDE SEQUENCE [LARGE SCALE GENOMIC DNA]</scope>
    <source>
        <strain evidence="1">CFBP8017</strain>
    </source>
</reference>
<protein>
    <submittedName>
        <fullName evidence="1">Uncharacterized protein</fullName>
    </submittedName>
</protein>
<organism evidence="1 2">
    <name type="scientific">Clavibacter michiganensis</name>
    <dbReference type="NCBI Taxonomy" id="28447"/>
    <lineage>
        <taxon>Bacteria</taxon>
        <taxon>Bacillati</taxon>
        <taxon>Actinomycetota</taxon>
        <taxon>Actinomycetes</taxon>
        <taxon>Micrococcales</taxon>
        <taxon>Microbacteriaceae</taxon>
        <taxon>Clavibacter</taxon>
    </lineage>
</organism>
<proteinExistence type="predicted"/>
<evidence type="ECO:0000313" key="1">
    <source>
        <dbReference type="EMBL" id="OUE24627.1"/>
    </source>
</evidence>
<sequence length="151" mass="16789">MTEGWRTVEHPRLEFEMPTSWELLPSDRDEVVAIAQPLFPDTMFRANVVILLLESSETIEQLGARSISEALAHPGWSHVCSDAQWYRPETTGRVIHFLYEASDMCVAVTRSGIVTGTHVVEITASCDVVDVLRLEDLFSVIAGSTRVKGMA</sequence>
<accession>A0A251YK76</accession>
<gene>
    <name evidence="1" type="ORF">BFL36_06030</name>
</gene>
<evidence type="ECO:0000313" key="2">
    <source>
        <dbReference type="Proteomes" id="UP000195011"/>
    </source>
</evidence>
<name>A0A251YK76_9MICO</name>
<dbReference type="AlphaFoldDB" id="A0A251YK76"/>
<dbReference type="EMBL" id="MDJY01000033">
    <property type="protein sequence ID" value="OUE24627.1"/>
    <property type="molecule type" value="Genomic_DNA"/>
</dbReference>
<dbReference type="Proteomes" id="UP000195011">
    <property type="component" value="Unassembled WGS sequence"/>
</dbReference>
<dbReference type="Gene3D" id="3.40.1000.10">
    <property type="entry name" value="Mog1/PsbP, alpha/beta/alpha sandwich"/>
    <property type="match status" value="1"/>
</dbReference>